<feature type="region of interest" description="Disordered" evidence="1">
    <location>
        <begin position="579"/>
        <end position="616"/>
    </location>
</feature>
<protein>
    <submittedName>
        <fullName evidence="6">Serine-rich adhesin for platelets</fullName>
    </submittedName>
</protein>
<evidence type="ECO:0000256" key="3">
    <source>
        <dbReference type="SAM" id="SignalP"/>
    </source>
</evidence>
<feature type="compositionally biased region" description="Polar residues" evidence="1">
    <location>
        <begin position="1072"/>
        <end position="1084"/>
    </location>
</feature>
<feature type="compositionally biased region" description="Polar residues" evidence="1">
    <location>
        <begin position="733"/>
        <end position="751"/>
    </location>
</feature>
<keyword evidence="5" id="KW-1185">Reference proteome</keyword>
<evidence type="ECO:0000313" key="6">
    <source>
        <dbReference type="RefSeq" id="XP_012937396.1"/>
    </source>
</evidence>
<evidence type="ECO:0000256" key="1">
    <source>
        <dbReference type="SAM" id="MobiDB-lite"/>
    </source>
</evidence>
<dbReference type="SUPFAM" id="SSF49899">
    <property type="entry name" value="Concanavalin A-like lectins/glucanases"/>
    <property type="match status" value="3"/>
</dbReference>
<evidence type="ECO:0000259" key="4">
    <source>
        <dbReference type="PROSITE" id="PS50060"/>
    </source>
</evidence>
<organism evidence="5 6">
    <name type="scientific">Aplysia californica</name>
    <name type="common">California sea hare</name>
    <dbReference type="NCBI Taxonomy" id="6500"/>
    <lineage>
        <taxon>Eukaryota</taxon>
        <taxon>Metazoa</taxon>
        <taxon>Spiralia</taxon>
        <taxon>Lophotrochozoa</taxon>
        <taxon>Mollusca</taxon>
        <taxon>Gastropoda</taxon>
        <taxon>Heterobranchia</taxon>
        <taxon>Euthyneura</taxon>
        <taxon>Tectipleura</taxon>
        <taxon>Aplysiida</taxon>
        <taxon>Aplysioidea</taxon>
        <taxon>Aplysiidae</taxon>
        <taxon>Aplysia</taxon>
    </lineage>
</organism>
<feature type="compositionally biased region" description="Low complexity" evidence="1">
    <location>
        <begin position="970"/>
        <end position="1064"/>
    </location>
</feature>
<dbReference type="GeneID" id="101849922"/>
<dbReference type="PANTHER" id="PTHR23282:SF101">
    <property type="entry name" value="MAM DOMAIN-CONTAINING PROTEIN"/>
    <property type="match status" value="1"/>
</dbReference>
<proteinExistence type="predicted"/>
<evidence type="ECO:0000313" key="5">
    <source>
        <dbReference type="Proteomes" id="UP000694888"/>
    </source>
</evidence>
<feature type="compositionally biased region" description="Low complexity" evidence="1">
    <location>
        <begin position="913"/>
        <end position="928"/>
    </location>
</feature>
<feature type="compositionally biased region" description="Low complexity" evidence="1">
    <location>
        <begin position="1164"/>
        <end position="1195"/>
    </location>
</feature>
<keyword evidence="3" id="KW-0732">Signal</keyword>
<accession>A0ABM0ZYW7</accession>
<feature type="domain" description="MAM" evidence="4">
    <location>
        <begin position="216"/>
        <end position="386"/>
    </location>
</feature>
<dbReference type="InterPro" id="IPR000998">
    <property type="entry name" value="MAM_dom"/>
</dbReference>
<evidence type="ECO:0000256" key="2">
    <source>
        <dbReference type="SAM" id="Phobius"/>
    </source>
</evidence>
<name>A0ABM0ZYW7_APLCA</name>
<feature type="compositionally biased region" description="Polar residues" evidence="1">
    <location>
        <begin position="929"/>
        <end position="969"/>
    </location>
</feature>
<dbReference type="PANTHER" id="PTHR23282">
    <property type="entry name" value="APICAL ENDOSOMAL GLYCOPROTEIN PRECURSOR"/>
    <property type="match status" value="1"/>
</dbReference>
<feature type="compositionally biased region" description="Polar residues" evidence="1">
    <location>
        <begin position="892"/>
        <end position="912"/>
    </location>
</feature>
<dbReference type="PROSITE" id="PS50060">
    <property type="entry name" value="MAM_2"/>
    <property type="match status" value="3"/>
</dbReference>
<feature type="compositionally biased region" description="Low complexity" evidence="1">
    <location>
        <begin position="579"/>
        <end position="600"/>
    </location>
</feature>
<feature type="transmembrane region" description="Helical" evidence="2">
    <location>
        <begin position="1243"/>
        <end position="1265"/>
    </location>
</feature>
<feature type="domain" description="MAM" evidence="4">
    <location>
        <begin position="414"/>
        <end position="583"/>
    </location>
</feature>
<feature type="compositionally biased region" description="Low complexity" evidence="1">
    <location>
        <begin position="861"/>
        <end position="891"/>
    </location>
</feature>
<dbReference type="Proteomes" id="UP000694888">
    <property type="component" value="Unplaced"/>
</dbReference>
<feature type="compositionally biased region" description="Low complexity" evidence="1">
    <location>
        <begin position="752"/>
        <end position="818"/>
    </location>
</feature>
<feature type="chain" id="PRO_5046416442" evidence="3">
    <location>
        <begin position="29"/>
        <end position="1310"/>
    </location>
</feature>
<feature type="signal peptide" evidence="3">
    <location>
        <begin position="1"/>
        <end position="28"/>
    </location>
</feature>
<dbReference type="InterPro" id="IPR051560">
    <property type="entry name" value="MAM_domain-containing"/>
</dbReference>
<dbReference type="InterPro" id="IPR013320">
    <property type="entry name" value="ConA-like_dom_sf"/>
</dbReference>
<keyword evidence="2" id="KW-1133">Transmembrane helix</keyword>
<dbReference type="SMART" id="SM00137">
    <property type="entry name" value="MAM"/>
    <property type="match status" value="1"/>
</dbReference>
<keyword evidence="2" id="KW-0472">Membrane</keyword>
<feature type="region of interest" description="Disordered" evidence="1">
    <location>
        <begin position="640"/>
        <end position="1236"/>
    </location>
</feature>
<gene>
    <name evidence="6" type="primary">LOC101849922</name>
</gene>
<keyword evidence="2" id="KW-0812">Transmembrane</keyword>
<feature type="domain" description="MAM" evidence="4">
    <location>
        <begin position="42"/>
        <end position="203"/>
    </location>
</feature>
<feature type="compositionally biased region" description="Polar residues" evidence="1">
    <location>
        <begin position="1145"/>
        <end position="1163"/>
    </location>
</feature>
<feature type="compositionally biased region" description="Polar residues" evidence="1">
    <location>
        <begin position="1204"/>
        <end position="1231"/>
    </location>
</feature>
<feature type="compositionally biased region" description="Low complexity" evidence="1">
    <location>
        <begin position="1085"/>
        <end position="1144"/>
    </location>
</feature>
<dbReference type="RefSeq" id="XP_012937396.1">
    <property type="nucleotide sequence ID" value="XM_013081942.2"/>
</dbReference>
<feature type="compositionally biased region" description="Polar residues" evidence="1">
    <location>
        <begin position="643"/>
        <end position="689"/>
    </location>
</feature>
<dbReference type="Pfam" id="PF00629">
    <property type="entry name" value="MAM"/>
    <property type="match status" value="3"/>
</dbReference>
<feature type="compositionally biased region" description="Polar residues" evidence="1">
    <location>
        <begin position="697"/>
        <end position="717"/>
    </location>
</feature>
<sequence>MTFSSGHIMSLCLLAGLCLLVSLSSLEAAQDSLCTTDFKGTPSCNFDSSCCTFKSVSSSPNGSRWVRSTDGPISHDWQRPGKTKIGSYVYLNASSDNSSAILIGQLDSSIQSVCVELHFATSQPSSFDVRVYNTMSPNDVTESTLLYEFQNLSSVGQWKTLNVPPRCVLQHSYIAFESSGASQDGTVALDYIKITRSSLNCPNSDSQCSNVTRGTPSCNFDRTMCSWSQLSVTGNGPKWTSGGGAMSVQGPISHDWQPAGSNKRGSYVFTDLSNVTTPVTSTLLLASQLGADISAVCIEFHYASTGQLQHRLRVYDSQSTSEVTKATLLYEINDISTGGRWMTAQIFSRCVQKNSFVVFEVTNVTQESSVALDYIKITRSSKACSTFIPTSTAASPTSPTPTFGRCSNNTRGTPSCSFDHNLCSWTTSLTAAGAGPKWARGGGADQVKGPIPHDWQPEELNKTGSYVFADVPQNTSSRRFTSLLTSQLAADIRAVCVDFHYATSGTLNHTIGVYVSKSPSDVTGATRLYEVKDVNTGGHWISAHISSQRVDENSYLSFQVSGVSHESTVALDYIAVTRSTSTRGRSSSPSPNPPTEVTSPQQATTSPKSAETDVTSRKLFSSTPLFTSTSTSSEFSHSTWFSQDTTTPENPALSSGSAVTPVSTYKTSSTIPDTTVPRKSQSPLTRIPTSPNPSPRAHSTTVSPTRDFSGLSTEILQSSSSSSSKPTPFASRVTPTSAPHSPSTQHATRALTSSESGVPSSTVSSESSVPNSTVSTGGSIPSSTVSSESSVPSSTTSITETRSEPSLRTTIIPATTPASTEPVPAFLSTTTTTFSPNSGTSPSVSSPDSSVTFTTNFDTLPSPVTSPSTATTSQKSGTSSSTVNSSTQKSGTSPSTVNSSTQKSGTSPSTVNSSTQKSGTSSSTASPTQKTGASSSTATSQKTGTSPPTVTSTQKSGTSSTVTSTQKFETSSSTATSPSAATSTSTSKSDTSLPVTISQSTTTFTSRSSTSPSVSSSYSTVTSSPRPETSSSSQTTSRKTPSSTKHPSSTPSTGSATETSSTDVTTEEHRNSTPSSETSSHKNPVTTSVQLTSSTQSNTPLTTETSSATSSKATKATGIASSPNTSPVSQTSPTTSPTETSGSTHAATSPSFHPSTQTPSSRASLTSVTPSYVTSTPDIHHFSSSNTQNTRSTSRTSEKRWLTTPATQSESPQTSVSTPGTIKYSSPIAEQNSEDPLKPGAKAAIIVCASLVCVALIAVAGVVAYKNGKRRKQLVGLYISDAELISRTDDLGEDNTRPVNGVLSIKNTQC</sequence>
<reference evidence="6" key="1">
    <citation type="submission" date="2025-08" db="UniProtKB">
        <authorList>
            <consortium name="RefSeq"/>
        </authorList>
    </citation>
    <scope>IDENTIFICATION</scope>
</reference>
<feature type="compositionally biased region" description="Low complexity" evidence="1">
    <location>
        <begin position="828"/>
        <end position="850"/>
    </location>
</feature>